<protein>
    <submittedName>
        <fullName evidence="1">Uncharacterized protein</fullName>
    </submittedName>
</protein>
<organism evidence="1">
    <name type="scientific">Amphimedon queenslandica</name>
    <name type="common">Sponge</name>
    <dbReference type="NCBI Taxonomy" id="400682"/>
    <lineage>
        <taxon>Eukaryota</taxon>
        <taxon>Metazoa</taxon>
        <taxon>Porifera</taxon>
        <taxon>Demospongiae</taxon>
        <taxon>Heteroscleromorpha</taxon>
        <taxon>Haplosclerida</taxon>
        <taxon>Niphatidae</taxon>
        <taxon>Amphimedon</taxon>
    </lineage>
</organism>
<dbReference type="Gene3D" id="3.30.40.10">
    <property type="entry name" value="Zinc/RING finger domain, C3HC4 (zinc finger)"/>
    <property type="match status" value="1"/>
</dbReference>
<proteinExistence type="predicted"/>
<name>A0A1X7TIY6_AMPQE</name>
<dbReference type="InParanoid" id="A0A1X7TIY6"/>
<accession>A0A1X7TIY6</accession>
<sequence length="175" mass="19598">MTEMRELRPHPPTTPEKTQCCLCKKDVLCLNYLVTGPISADIRPVVRRGQDILDIDLVAPLSDIIYIRVIALDTQMGKIDVPRQIEIPIGSFTPFCNSENVLITSDSKDTNCIHFFTSDMAPQPSSFGLLKLEEQLTCPFCLEHYTNPKTLPCLHSFGELGTLFQNPTSNDKNSI</sequence>
<dbReference type="InterPro" id="IPR013083">
    <property type="entry name" value="Znf_RING/FYVE/PHD"/>
</dbReference>
<dbReference type="AlphaFoldDB" id="A0A1X7TIY6"/>
<dbReference type="EnsemblMetazoa" id="Aqu2.1.14791_001">
    <property type="protein sequence ID" value="Aqu2.1.14791_001"/>
    <property type="gene ID" value="Aqu2.1.14791"/>
</dbReference>
<dbReference type="SUPFAM" id="SSF57850">
    <property type="entry name" value="RING/U-box"/>
    <property type="match status" value="1"/>
</dbReference>
<evidence type="ECO:0000313" key="1">
    <source>
        <dbReference type="EnsemblMetazoa" id="Aqu2.1.14791_001"/>
    </source>
</evidence>
<reference evidence="1" key="1">
    <citation type="submission" date="2017-05" db="UniProtKB">
        <authorList>
            <consortium name="EnsemblMetazoa"/>
        </authorList>
    </citation>
    <scope>IDENTIFICATION</scope>
</reference>